<name>A0ACC2K9L7_PERAE</name>
<keyword evidence="2" id="KW-1185">Reference proteome</keyword>
<protein>
    <submittedName>
        <fullName evidence="1">Uncharacterized protein</fullName>
    </submittedName>
</protein>
<gene>
    <name evidence="1" type="ORF">MRB53_014015</name>
</gene>
<comment type="caution">
    <text evidence="1">The sequence shown here is derived from an EMBL/GenBank/DDBJ whole genome shotgun (WGS) entry which is preliminary data.</text>
</comment>
<evidence type="ECO:0000313" key="2">
    <source>
        <dbReference type="Proteomes" id="UP001234297"/>
    </source>
</evidence>
<reference evidence="1 2" key="1">
    <citation type="journal article" date="2022" name="Hortic Res">
        <title>A haplotype resolved chromosomal level avocado genome allows analysis of novel avocado genes.</title>
        <authorList>
            <person name="Nath O."/>
            <person name="Fletcher S.J."/>
            <person name="Hayward A."/>
            <person name="Shaw L.M."/>
            <person name="Masouleh A.K."/>
            <person name="Furtado A."/>
            <person name="Henry R.J."/>
            <person name="Mitter N."/>
        </authorList>
    </citation>
    <scope>NUCLEOTIDE SEQUENCE [LARGE SCALE GENOMIC DNA]</scope>
    <source>
        <strain evidence="2">cv. Hass</strain>
    </source>
</reference>
<proteinExistence type="predicted"/>
<organism evidence="1 2">
    <name type="scientific">Persea americana</name>
    <name type="common">Avocado</name>
    <dbReference type="NCBI Taxonomy" id="3435"/>
    <lineage>
        <taxon>Eukaryota</taxon>
        <taxon>Viridiplantae</taxon>
        <taxon>Streptophyta</taxon>
        <taxon>Embryophyta</taxon>
        <taxon>Tracheophyta</taxon>
        <taxon>Spermatophyta</taxon>
        <taxon>Magnoliopsida</taxon>
        <taxon>Magnoliidae</taxon>
        <taxon>Laurales</taxon>
        <taxon>Lauraceae</taxon>
        <taxon>Persea</taxon>
    </lineage>
</organism>
<dbReference type="Proteomes" id="UP001234297">
    <property type="component" value="Chromosome 4"/>
</dbReference>
<sequence length="106" mass="12068">MRKRVYLQRGERCRGSNGREGPSRGSEREQRKLGSGVGRSLYQPINDLARLVAPKPILKIIKLDGSRYRKTNTTISQPFGSKYLAVVIFPTRTPRNPNNPRSSERE</sequence>
<dbReference type="EMBL" id="CM056812">
    <property type="protein sequence ID" value="KAJ8617829.1"/>
    <property type="molecule type" value="Genomic_DNA"/>
</dbReference>
<accession>A0ACC2K9L7</accession>
<evidence type="ECO:0000313" key="1">
    <source>
        <dbReference type="EMBL" id="KAJ8617829.1"/>
    </source>
</evidence>